<keyword evidence="7 8" id="KW-0349">Heme</keyword>
<comment type="similarity">
    <text evidence="3 8">Belongs to the cytochrome P450 family.</text>
</comment>
<dbReference type="PROSITE" id="PS00086">
    <property type="entry name" value="CYTOCHROME_P450"/>
    <property type="match status" value="1"/>
</dbReference>
<evidence type="ECO:0000256" key="7">
    <source>
        <dbReference type="PIRSR" id="PIRSR602401-1"/>
    </source>
</evidence>
<keyword evidence="10" id="KW-1185">Reference proteome</keyword>
<organism evidence="9 10">
    <name type="scientific">Fistulina hepatica ATCC 64428</name>
    <dbReference type="NCBI Taxonomy" id="1128425"/>
    <lineage>
        <taxon>Eukaryota</taxon>
        <taxon>Fungi</taxon>
        <taxon>Dikarya</taxon>
        <taxon>Basidiomycota</taxon>
        <taxon>Agaricomycotina</taxon>
        <taxon>Agaricomycetes</taxon>
        <taxon>Agaricomycetidae</taxon>
        <taxon>Agaricales</taxon>
        <taxon>Fistulinaceae</taxon>
        <taxon>Fistulina</taxon>
    </lineage>
</organism>
<dbReference type="GO" id="GO:0016705">
    <property type="term" value="F:oxidoreductase activity, acting on paired donors, with incorporation or reduction of molecular oxygen"/>
    <property type="evidence" value="ECO:0007669"/>
    <property type="project" value="InterPro"/>
</dbReference>
<protein>
    <submittedName>
        <fullName evidence="9">Cytochrome P450</fullName>
    </submittedName>
</protein>
<dbReference type="Gene3D" id="1.10.630.10">
    <property type="entry name" value="Cytochrome P450"/>
    <property type="match status" value="1"/>
</dbReference>
<evidence type="ECO:0000256" key="2">
    <source>
        <dbReference type="ARBA" id="ARBA00005179"/>
    </source>
</evidence>
<dbReference type="InterPro" id="IPR050121">
    <property type="entry name" value="Cytochrome_P450_monoxygenase"/>
</dbReference>
<keyword evidence="8" id="KW-0503">Monooxygenase</keyword>
<evidence type="ECO:0000256" key="1">
    <source>
        <dbReference type="ARBA" id="ARBA00001971"/>
    </source>
</evidence>
<reference evidence="9 10" key="1">
    <citation type="journal article" date="2015" name="Fungal Genet. Biol.">
        <title>Evolution of novel wood decay mechanisms in Agaricales revealed by the genome sequences of Fistulina hepatica and Cylindrobasidium torrendii.</title>
        <authorList>
            <person name="Floudas D."/>
            <person name="Held B.W."/>
            <person name="Riley R."/>
            <person name="Nagy L.G."/>
            <person name="Koehler G."/>
            <person name="Ransdell A.S."/>
            <person name="Younus H."/>
            <person name="Chow J."/>
            <person name="Chiniquy J."/>
            <person name="Lipzen A."/>
            <person name="Tritt A."/>
            <person name="Sun H."/>
            <person name="Haridas S."/>
            <person name="LaButti K."/>
            <person name="Ohm R.A."/>
            <person name="Kues U."/>
            <person name="Blanchette R.A."/>
            <person name="Grigoriev I.V."/>
            <person name="Minto R.E."/>
            <person name="Hibbett D.S."/>
        </authorList>
    </citation>
    <scope>NUCLEOTIDE SEQUENCE [LARGE SCALE GENOMIC DNA]</scope>
    <source>
        <strain evidence="9 10">ATCC 64428</strain>
    </source>
</reference>
<sequence length="112" mass="13096">MPNMTICASAFEFLQLNPEPFPDPLTFKPERWLDGNRTPAMDNCFFPFSRGPRMCLGINLGWAELYMIYGNFYRRLDIEMAGAKVSDFDTWKDFFVPVFNGRHLHAYTKARD</sequence>
<comment type="pathway">
    <text evidence="2">Secondary metabolite biosynthesis.</text>
</comment>
<dbReference type="Proteomes" id="UP000054144">
    <property type="component" value="Unassembled WGS sequence"/>
</dbReference>
<keyword evidence="4 7" id="KW-0479">Metal-binding</keyword>
<dbReference type="PANTHER" id="PTHR24305:SF157">
    <property type="entry name" value="N-ACETYLTRYPTOPHAN 6-HYDROXYLASE IVOC-RELATED"/>
    <property type="match status" value="1"/>
</dbReference>
<dbReference type="InterPro" id="IPR001128">
    <property type="entry name" value="Cyt_P450"/>
</dbReference>
<proteinExistence type="inferred from homology"/>
<dbReference type="GO" id="GO:0005506">
    <property type="term" value="F:iron ion binding"/>
    <property type="evidence" value="ECO:0007669"/>
    <property type="project" value="InterPro"/>
</dbReference>
<evidence type="ECO:0000256" key="5">
    <source>
        <dbReference type="ARBA" id="ARBA00023002"/>
    </source>
</evidence>
<dbReference type="InterPro" id="IPR002401">
    <property type="entry name" value="Cyt_P450_E_grp-I"/>
</dbReference>
<dbReference type="AlphaFoldDB" id="A0A0D7AP87"/>
<dbReference type="EMBL" id="KN881628">
    <property type="protein sequence ID" value="KIY53131.1"/>
    <property type="molecule type" value="Genomic_DNA"/>
</dbReference>
<dbReference type="InterPro" id="IPR036396">
    <property type="entry name" value="Cyt_P450_sf"/>
</dbReference>
<evidence type="ECO:0000256" key="6">
    <source>
        <dbReference type="ARBA" id="ARBA00023004"/>
    </source>
</evidence>
<dbReference type="Pfam" id="PF00067">
    <property type="entry name" value="p450"/>
    <property type="match status" value="1"/>
</dbReference>
<evidence type="ECO:0000256" key="4">
    <source>
        <dbReference type="ARBA" id="ARBA00022723"/>
    </source>
</evidence>
<accession>A0A0D7AP87</accession>
<dbReference type="GO" id="GO:0020037">
    <property type="term" value="F:heme binding"/>
    <property type="evidence" value="ECO:0007669"/>
    <property type="project" value="InterPro"/>
</dbReference>
<keyword evidence="5 8" id="KW-0560">Oxidoreductase</keyword>
<feature type="binding site" description="axial binding residue" evidence="7">
    <location>
        <position position="55"/>
    </location>
    <ligand>
        <name>heme</name>
        <dbReference type="ChEBI" id="CHEBI:30413"/>
    </ligand>
    <ligandPart>
        <name>Fe</name>
        <dbReference type="ChEBI" id="CHEBI:18248"/>
    </ligandPart>
</feature>
<evidence type="ECO:0000256" key="8">
    <source>
        <dbReference type="RuleBase" id="RU000461"/>
    </source>
</evidence>
<dbReference type="SUPFAM" id="SSF48264">
    <property type="entry name" value="Cytochrome P450"/>
    <property type="match status" value="1"/>
</dbReference>
<evidence type="ECO:0000313" key="9">
    <source>
        <dbReference type="EMBL" id="KIY53131.1"/>
    </source>
</evidence>
<name>A0A0D7AP87_9AGAR</name>
<keyword evidence="6 7" id="KW-0408">Iron</keyword>
<evidence type="ECO:0000256" key="3">
    <source>
        <dbReference type="ARBA" id="ARBA00010617"/>
    </source>
</evidence>
<dbReference type="InterPro" id="IPR017972">
    <property type="entry name" value="Cyt_P450_CS"/>
</dbReference>
<dbReference type="PANTHER" id="PTHR24305">
    <property type="entry name" value="CYTOCHROME P450"/>
    <property type="match status" value="1"/>
</dbReference>
<gene>
    <name evidence="9" type="ORF">FISHEDRAFT_69269</name>
</gene>
<dbReference type="PRINTS" id="PR00463">
    <property type="entry name" value="EP450I"/>
</dbReference>
<dbReference type="GO" id="GO:0004497">
    <property type="term" value="F:monooxygenase activity"/>
    <property type="evidence" value="ECO:0007669"/>
    <property type="project" value="UniProtKB-KW"/>
</dbReference>
<comment type="cofactor">
    <cofactor evidence="1 7">
        <name>heme</name>
        <dbReference type="ChEBI" id="CHEBI:30413"/>
    </cofactor>
</comment>
<dbReference type="OrthoDB" id="1470350at2759"/>
<evidence type="ECO:0000313" key="10">
    <source>
        <dbReference type="Proteomes" id="UP000054144"/>
    </source>
</evidence>